<evidence type="ECO:0000313" key="1">
    <source>
        <dbReference type="EMBL" id="BBZ07003.1"/>
    </source>
</evidence>
<dbReference type="OrthoDB" id="3989267at2"/>
<accession>A0A1X1SXZ6</accession>
<dbReference type="STRING" id="126673.AWC01_17555"/>
<dbReference type="AlphaFoldDB" id="A0A1X1SXZ6"/>
<dbReference type="EMBL" id="LQOS01000066">
    <property type="protein sequence ID" value="ORV36050.1"/>
    <property type="molecule type" value="Genomic_DNA"/>
</dbReference>
<reference evidence="2 3" key="1">
    <citation type="submission" date="2016-01" db="EMBL/GenBank/DDBJ databases">
        <title>The new phylogeny of the genus Mycobacterium.</title>
        <authorList>
            <person name="Tarcisio F."/>
            <person name="Conor M."/>
            <person name="Antonella G."/>
            <person name="Elisabetta G."/>
            <person name="Giulia F.S."/>
            <person name="Sara T."/>
            <person name="Anna F."/>
            <person name="Clotilde B."/>
            <person name="Roberto B."/>
            <person name="Veronica D.S."/>
            <person name="Fabio R."/>
            <person name="Monica P."/>
            <person name="Olivier J."/>
            <person name="Enrico T."/>
            <person name="Nicola S."/>
        </authorList>
    </citation>
    <scope>NUCLEOTIDE SEQUENCE [LARGE SCALE GENOMIC DNA]</scope>
    <source>
        <strain evidence="2 3">DSM 44339</strain>
    </source>
</reference>
<evidence type="ECO:0000313" key="2">
    <source>
        <dbReference type="EMBL" id="ORV36050.1"/>
    </source>
</evidence>
<dbReference type="EMBL" id="AP022605">
    <property type="protein sequence ID" value="BBZ07003.1"/>
    <property type="molecule type" value="Genomic_DNA"/>
</dbReference>
<dbReference type="KEGG" id="mdr:MDOR_11720"/>
<name>A0A1X1SXZ6_9MYCO</name>
<reference evidence="1 4" key="2">
    <citation type="journal article" date="2019" name="Emerg. Microbes Infect.">
        <title>Comprehensive subspecies identification of 175 nontuberculous mycobacteria species based on 7547 genomic profiles.</title>
        <authorList>
            <person name="Matsumoto Y."/>
            <person name="Kinjo T."/>
            <person name="Motooka D."/>
            <person name="Nabeya D."/>
            <person name="Jung N."/>
            <person name="Uechi K."/>
            <person name="Horii T."/>
            <person name="Iida T."/>
            <person name="Fujita J."/>
            <person name="Nakamura S."/>
        </authorList>
    </citation>
    <scope>NUCLEOTIDE SEQUENCE [LARGE SCALE GENOMIC DNA]</scope>
    <source>
        <strain evidence="1 4">JCM 12405</strain>
    </source>
</reference>
<organism evidence="2 3">
    <name type="scientific">Mycolicibacterium doricum</name>
    <dbReference type="NCBI Taxonomy" id="126673"/>
    <lineage>
        <taxon>Bacteria</taxon>
        <taxon>Bacillati</taxon>
        <taxon>Actinomycetota</taxon>
        <taxon>Actinomycetes</taxon>
        <taxon>Mycobacteriales</taxon>
        <taxon>Mycobacteriaceae</taxon>
        <taxon>Mycolicibacterium</taxon>
    </lineage>
</organism>
<dbReference type="RefSeq" id="WP_085192640.1">
    <property type="nucleotide sequence ID" value="NZ_AP022605.1"/>
</dbReference>
<evidence type="ECO:0000313" key="4">
    <source>
        <dbReference type="Proteomes" id="UP000467201"/>
    </source>
</evidence>
<protein>
    <submittedName>
        <fullName evidence="2">Uncharacterized protein</fullName>
    </submittedName>
</protein>
<dbReference type="Proteomes" id="UP000467201">
    <property type="component" value="Chromosome"/>
</dbReference>
<evidence type="ECO:0000313" key="3">
    <source>
        <dbReference type="Proteomes" id="UP000193564"/>
    </source>
</evidence>
<gene>
    <name evidence="2" type="ORF">AWC01_17555</name>
    <name evidence="1" type="ORF">MDOR_11720</name>
</gene>
<proteinExistence type="predicted"/>
<keyword evidence="3" id="KW-1185">Reference proteome</keyword>
<sequence length="110" mass="12698">MTADAEPAGQPQATVGGVQHALGERLVADLKDWELVGRLRHYLADMAERIEHITDDEERAAAVEWLEWCNQYMAKRDPFTKPIRQPKIKPPRYSEVQEFRTRLGFGLGHW</sequence>
<reference evidence="1" key="3">
    <citation type="submission" date="2020-02" db="EMBL/GenBank/DDBJ databases">
        <authorList>
            <person name="Matsumoto Y."/>
            <person name="Motooka D."/>
            <person name="Nakamura S."/>
        </authorList>
    </citation>
    <scope>NUCLEOTIDE SEQUENCE</scope>
    <source>
        <strain evidence="1">JCM 12405</strain>
    </source>
</reference>
<dbReference type="Proteomes" id="UP000193564">
    <property type="component" value="Unassembled WGS sequence"/>
</dbReference>